<evidence type="ECO:0000256" key="9">
    <source>
        <dbReference type="ARBA" id="ARBA00022989"/>
    </source>
</evidence>
<dbReference type="PANTHER" id="PTHR31120:SF6">
    <property type="entry name" value="METALLOPROTEASE TIKI HOMOLOG"/>
    <property type="match status" value="1"/>
</dbReference>
<dbReference type="InterPro" id="IPR002816">
    <property type="entry name" value="TraB/PrgY/GumN_fam"/>
</dbReference>
<dbReference type="GO" id="GO:0004222">
    <property type="term" value="F:metalloendopeptidase activity"/>
    <property type="evidence" value="ECO:0007669"/>
    <property type="project" value="UniProtKB-UniRule"/>
</dbReference>
<dbReference type="CDD" id="cd14789">
    <property type="entry name" value="Tiki"/>
    <property type="match status" value="1"/>
</dbReference>
<dbReference type="GO" id="GO:0030178">
    <property type="term" value="P:negative regulation of Wnt signaling pathway"/>
    <property type="evidence" value="ECO:0007669"/>
    <property type="project" value="UniProtKB-UniRule"/>
</dbReference>
<evidence type="ECO:0000256" key="12">
    <source>
        <dbReference type="ARBA" id="ARBA00023180"/>
    </source>
</evidence>
<comment type="cofactor">
    <cofactor evidence="13">
        <name>Mn(2+)</name>
        <dbReference type="ChEBI" id="CHEBI:29035"/>
    </cofactor>
    <cofactor evidence="13">
        <name>Co(2+)</name>
        <dbReference type="ChEBI" id="CHEBI:48828"/>
    </cofactor>
    <text evidence="13">Divalent metal cations. Mn(2+) or Co(2+).</text>
</comment>
<dbReference type="GO" id="GO:0005886">
    <property type="term" value="C:plasma membrane"/>
    <property type="evidence" value="ECO:0007669"/>
    <property type="project" value="UniProtKB-SubCell"/>
</dbReference>
<keyword evidence="4 13" id="KW-0645">Protease</keyword>
<keyword evidence="13" id="KW-0879">Wnt signaling pathway</keyword>
<comment type="function">
    <text evidence="13">Metalloprotease that acts as a negative regulator of the Wnt signaling pathway.</text>
</comment>
<sequence length="370" mass="43198">MGPVPVVLDNFTSSLGRIWPKFPTKTYALEKMYFKFLPFCAVFLLIAYLARTSADPVQEHVHLWKITHPKNQMKPSYLLGTLHVPWEMLYNKFPKNIKNAILGSDFVVIEMNIPLNVPNCIIERGPSTLFNNGELKQRFEEDFPEYLLKLPSDWLHIELNTIRIERQLKANSSKLSLDRTVEIIGESNGKEMRYLDEEEDLCTFLPNVNEDQILLIIKHTLDLAEAEKKEGGNNLLKDIVEWYKRGELTEEKYINSFYYGPNYSRGKQNSLDEAYKHHYSDLVHIRNKKWIEKMHKWMVEESSNGRKSFFFAVGLMHIISIEDNLPQLLREKGYTVEAVPQNTIMPVLQPSRDGNEELRTINRTMISTQM</sequence>
<evidence type="ECO:0000256" key="11">
    <source>
        <dbReference type="ARBA" id="ARBA00023136"/>
    </source>
</evidence>
<keyword evidence="6 13" id="KW-0479">Metal-binding</keyword>
<dbReference type="Pfam" id="PF01963">
    <property type="entry name" value="TraB_PrgY_gumN"/>
    <property type="match status" value="1"/>
</dbReference>
<evidence type="ECO:0000256" key="13">
    <source>
        <dbReference type="RuleBase" id="RU369069"/>
    </source>
</evidence>
<protein>
    <recommendedName>
        <fullName evidence="13">Metalloprotease TIKI homolog</fullName>
        <ecNumber evidence="13">3.4.-.-</ecNumber>
    </recommendedName>
</protein>
<dbReference type="EC" id="3.4.-.-" evidence="13"/>
<reference evidence="14 15" key="1">
    <citation type="submission" date="2024-10" db="EMBL/GenBank/DDBJ databases">
        <authorList>
            <person name="Kim D."/>
        </authorList>
    </citation>
    <scope>NUCLEOTIDE SEQUENCE [LARGE SCALE GENOMIC DNA]</scope>
    <source>
        <strain evidence="14">BH-2024</strain>
    </source>
</reference>
<proteinExistence type="inferred from homology"/>
<keyword evidence="13" id="KW-1003">Cell membrane</keyword>
<keyword evidence="15" id="KW-1185">Reference proteome</keyword>
<keyword evidence="5" id="KW-0812">Transmembrane</keyword>
<evidence type="ECO:0000256" key="4">
    <source>
        <dbReference type="ARBA" id="ARBA00022670"/>
    </source>
</evidence>
<dbReference type="EMBL" id="JBICBT010000556">
    <property type="protein sequence ID" value="KAL3109813.1"/>
    <property type="molecule type" value="Genomic_DNA"/>
</dbReference>
<keyword evidence="10 13" id="KW-0482">Metalloprotease</keyword>
<evidence type="ECO:0000256" key="10">
    <source>
        <dbReference type="ARBA" id="ARBA00023049"/>
    </source>
</evidence>
<dbReference type="PANTHER" id="PTHR31120">
    <property type="entry name" value="METALLOPROTEASE TIKI"/>
    <property type="match status" value="1"/>
</dbReference>
<comment type="caution">
    <text evidence="14">The sequence shown here is derived from an EMBL/GenBank/DDBJ whole genome shotgun (WGS) entry which is preliminary data.</text>
</comment>
<evidence type="ECO:0000256" key="7">
    <source>
        <dbReference type="ARBA" id="ARBA00022729"/>
    </source>
</evidence>
<gene>
    <name evidence="14" type="ORF">niasHT_013030</name>
</gene>
<evidence type="ECO:0000313" key="15">
    <source>
        <dbReference type="Proteomes" id="UP001620626"/>
    </source>
</evidence>
<accession>A0ABD2L3T2</accession>
<dbReference type="GO" id="GO:0016055">
    <property type="term" value="P:Wnt signaling pathway"/>
    <property type="evidence" value="ECO:0007669"/>
    <property type="project" value="UniProtKB-KW"/>
</dbReference>
<keyword evidence="9" id="KW-1133">Transmembrane helix</keyword>
<dbReference type="GO" id="GO:0006508">
    <property type="term" value="P:proteolysis"/>
    <property type="evidence" value="ECO:0007669"/>
    <property type="project" value="UniProtKB-KW"/>
</dbReference>
<evidence type="ECO:0000256" key="1">
    <source>
        <dbReference type="ARBA" id="ARBA00001941"/>
    </source>
</evidence>
<evidence type="ECO:0000256" key="6">
    <source>
        <dbReference type="ARBA" id="ARBA00022723"/>
    </source>
</evidence>
<name>A0ABD2L3T2_9BILA</name>
<evidence type="ECO:0000256" key="3">
    <source>
        <dbReference type="ARBA" id="ARBA00008261"/>
    </source>
</evidence>
<keyword evidence="8 13" id="KW-0378">Hydrolase</keyword>
<keyword evidence="11" id="KW-0472">Membrane</keyword>
<comment type="subcellular location">
    <subcellularLocation>
        <location evidence="13">Cell membrane</location>
        <topology evidence="13">Single-pass type I membrane protein</topology>
    </subcellularLocation>
    <subcellularLocation>
        <location evidence="2">Membrane</location>
        <topology evidence="2">Single-pass type I membrane protein</topology>
    </subcellularLocation>
</comment>
<evidence type="ECO:0000256" key="5">
    <source>
        <dbReference type="ARBA" id="ARBA00022692"/>
    </source>
</evidence>
<dbReference type="AlphaFoldDB" id="A0ABD2L3T2"/>
<evidence type="ECO:0000256" key="2">
    <source>
        <dbReference type="ARBA" id="ARBA00004479"/>
    </source>
</evidence>
<dbReference type="Proteomes" id="UP001620626">
    <property type="component" value="Unassembled WGS sequence"/>
</dbReference>
<dbReference type="InterPro" id="IPR040230">
    <property type="entry name" value="TIKI1/2-like"/>
</dbReference>
<comment type="similarity">
    <text evidence="3 13">Belongs to the TIKI family.</text>
</comment>
<organism evidence="14 15">
    <name type="scientific">Heterodera trifolii</name>
    <dbReference type="NCBI Taxonomy" id="157864"/>
    <lineage>
        <taxon>Eukaryota</taxon>
        <taxon>Metazoa</taxon>
        <taxon>Ecdysozoa</taxon>
        <taxon>Nematoda</taxon>
        <taxon>Chromadorea</taxon>
        <taxon>Rhabditida</taxon>
        <taxon>Tylenchina</taxon>
        <taxon>Tylenchomorpha</taxon>
        <taxon>Tylenchoidea</taxon>
        <taxon>Heteroderidae</taxon>
        <taxon>Heteroderinae</taxon>
        <taxon>Heterodera</taxon>
    </lineage>
</organism>
<keyword evidence="7 13" id="KW-0732">Signal</keyword>
<evidence type="ECO:0000256" key="8">
    <source>
        <dbReference type="ARBA" id="ARBA00022801"/>
    </source>
</evidence>
<evidence type="ECO:0000313" key="14">
    <source>
        <dbReference type="EMBL" id="KAL3109813.1"/>
    </source>
</evidence>
<dbReference type="GO" id="GO:0046872">
    <property type="term" value="F:metal ion binding"/>
    <property type="evidence" value="ECO:0007669"/>
    <property type="project" value="UniProtKB-UniRule"/>
</dbReference>
<keyword evidence="12" id="KW-0325">Glycoprotein</keyword>
<comment type="cofactor">
    <cofactor evidence="1">
        <name>Co(2+)</name>
        <dbReference type="ChEBI" id="CHEBI:48828"/>
    </cofactor>
</comment>